<proteinExistence type="predicted"/>
<dbReference type="CDD" id="cd00093">
    <property type="entry name" value="HTH_XRE"/>
    <property type="match status" value="1"/>
</dbReference>
<reference evidence="2 3" key="1">
    <citation type="submission" date="2021-11" db="EMBL/GenBank/DDBJ databases">
        <authorList>
            <person name="Depoorter E."/>
        </authorList>
    </citation>
    <scope>NUCLEOTIDE SEQUENCE [LARGE SCALE GENOMIC DNA]</scope>
    <source>
        <strain evidence="2 3">LMG 24289</strain>
    </source>
</reference>
<dbReference type="SMART" id="SM00530">
    <property type="entry name" value="HTH_XRE"/>
    <property type="match status" value="1"/>
</dbReference>
<keyword evidence="3" id="KW-1185">Reference proteome</keyword>
<dbReference type="SUPFAM" id="SSF47413">
    <property type="entry name" value="lambda repressor-like DNA-binding domains"/>
    <property type="match status" value="1"/>
</dbReference>
<comment type="caution">
    <text evidence="2">The sequence shown here is derived from an EMBL/GenBank/DDBJ whole genome shotgun (WGS) entry which is preliminary data.</text>
</comment>
<dbReference type="Proteomes" id="UP000789707">
    <property type="component" value="Unassembled WGS sequence"/>
</dbReference>
<dbReference type="InterPro" id="IPR010982">
    <property type="entry name" value="Lambda_DNA-bd_dom_sf"/>
</dbReference>
<dbReference type="PROSITE" id="PS50943">
    <property type="entry name" value="HTH_CROC1"/>
    <property type="match status" value="1"/>
</dbReference>
<evidence type="ECO:0000259" key="1">
    <source>
        <dbReference type="PROSITE" id="PS50943"/>
    </source>
</evidence>
<protein>
    <recommendedName>
        <fullName evidence="1">HTH cro/C1-type domain-containing protein</fullName>
    </recommendedName>
</protein>
<gene>
    <name evidence="2" type="ORF">WFA24289_00590</name>
</gene>
<accession>A0ABM8Z653</accession>
<sequence length="329" mass="38238">MKPLLGLSRLVFERCPTLEVPETGVTAVGIQREEIEKIRKAKGIKVQKFEKVLNLSRSRYYRWLQYETDLPLEFVLGIKKIIGLTNSEFLTLLVPHTEEFLDTLLVTVYPGTNSKLAKQGRNHILEQELMKQSKLGEQDDLYRLILCYYALEYKGSNNVKNVEQERLESYFAKVELFSLFDVILYLVYVDFTLDLKDGYGRSANYMLVMSWIKQQLKSNHTTDLKIVFGIWFDVAILQYFADDLLSAKKTLEELKVALMHTGADKFDVSLVNNLLQYLQNFSHRNIQEELILGSRQIIQNNELLLSSFEFDYWNQLFAEGALYAGRLLV</sequence>
<evidence type="ECO:0000313" key="3">
    <source>
        <dbReference type="Proteomes" id="UP000789707"/>
    </source>
</evidence>
<organism evidence="2 3">
    <name type="scientific">Periweissella fabaria</name>
    <dbReference type="NCBI Taxonomy" id="546157"/>
    <lineage>
        <taxon>Bacteria</taxon>
        <taxon>Bacillati</taxon>
        <taxon>Bacillota</taxon>
        <taxon>Bacilli</taxon>
        <taxon>Lactobacillales</taxon>
        <taxon>Lactobacillaceae</taxon>
        <taxon>Periweissella</taxon>
    </lineage>
</organism>
<evidence type="ECO:0000313" key="2">
    <source>
        <dbReference type="EMBL" id="CAH0416291.1"/>
    </source>
</evidence>
<name>A0ABM8Z653_9LACO</name>
<dbReference type="RefSeq" id="WP_230096349.1">
    <property type="nucleotide sequence ID" value="NZ_CAKKNS010000001.1"/>
</dbReference>
<feature type="domain" description="HTH cro/C1-type" evidence="1">
    <location>
        <begin position="35"/>
        <end position="89"/>
    </location>
</feature>
<dbReference type="EMBL" id="CAKKNS010000001">
    <property type="protein sequence ID" value="CAH0416291.1"/>
    <property type="molecule type" value="Genomic_DNA"/>
</dbReference>
<dbReference type="InterPro" id="IPR001387">
    <property type="entry name" value="Cro/C1-type_HTH"/>
</dbReference>